<dbReference type="OrthoDB" id="2482633at2759"/>
<dbReference type="Proteomes" id="UP001153678">
    <property type="component" value="Unassembled WGS sequence"/>
</dbReference>
<accession>A0A9W4TC33</accession>
<keyword evidence="2" id="KW-1185">Reference proteome</keyword>
<dbReference type="AlphaFoldDB" id="A0A9W4TC33"/>
<evidence type="ECO:0000313" key="1">
    <source>
        <dbReference type="EMBL" id="CAI2199485.1"/>
    </source>
</evidence>
<organism evidence="1 2">
    <name type="scientific">Funneliformis geosporum</name>
    <dbReference type="NCBI Taxonomy" id="1117311"/>
    <lineage>
        <taxon>Eukaryota</taxon>
        <taxon>Fungi</taxon>
        <taxon>Fungi incertae sedis</taxon>
        <taxon>Mucoromycota</taxon>
        <taxon>Glomeromycotina</taxon>
        <taxon>Glomeromycetes</taxon>
        <taxon>Glomerales</taxon>
        <taxon>Glomeraceae</taxon>
        <taxon>Funneliformis</taxon>
    </lineage>
</organism>
<dbReference type="InterPro" id="IPR023211">
    <property type="entry name" value="DNA_pol_palm_dom_sf"/>
</dbReference>
<dbReference type="Gene3D" id="3.90.1600.10">
    <property type="entry name" value="Palm domain of DNA polymerase"/>
    <property type="match status" value="1"/>
</dbReference>
<protein>
    <submittedName>
        <fullName evidence="1">3692_t:CDS:1</fullName>
    </submittedName>
</protein>
<dbReference type="SUPFAM" id="SSF56672">
    <property type="entry name" value="DNA/RNA polymerases"/>
    <property type="match status" value="1"/>
</dbReference>
<reference evidence="1" key="1">
    <citation type="submission" date="2022-08" db="EMBL/GenBank/DDBJ databases">
        <authorList>
            <person name="Kallberg Y."/>
            <person name="Tangrot J."/>
            <person name="Rosling A."/>
        </authorList>
    </citation>
    <scope>NUCLEOTIDE SEQUENCE</scope>
    <source>
        <strain evidence="1">Wild A</strain>
    </source>
</reference>
<name>A0A9W4TC33_9GLOM</name>
<proteinExistence type="predicted"/>
<evidence type="ECO:0000313" key="2">
    <source>
        <dbReference type="Proteomes" id="UP001153678"/>
    </source>
</evidence>
<dbReference type="EMBL" id="CAMKVN010021489">
    <property type="protein sequence ID" value="CAI2199485.1"/>
    <property type="molecule type" value="Genomic_DNA"/>
</dbReference>
<feature type="non-terminal residue" evidence="1">
    <location>
        <position position="125"/>
    </location>
</feature>
<gene>
    <name evidence="1" type="ORF">FWILDA_LOCUS19097</name>
</gene>
<comment type="caution">
    <text evidence="1">The sequence shown here is derived from an EMBL/GenBank/DDBJ whole genome shotgun (WGS) entry which is preliminary data.</text>
</comment>
<sequence length="125" mass="14355">MNTFYGEARNSGSPFFLRALAGGVTSAGQRNIKLIADLVRSKRFSDIDETDRIFGTYMGHKECFQKCDEAYDNGIGISKEEYWSRMVNISMGVIEKLRDEVNNFLRNDNESSYLKMAYRKVLFPV</sequence>
<dbReference type="InterPro" id="IPR043502">
    <property type="entry name" value="DNA/RNA_pol_sf"/>
</dbReference>